<evidence type="ECO:0000256" key="6">
    <source>
        <dbReference type="ARBA" id="ARBA00023136"/>
    </source>
</evidence>
<feature type="transmembrane region" description="Helical" evidence="7">
    <location>
        <begin position="367"/>
        <end position="386"/>
    </location>
</feature>
<dbReference type="InterPro" id="IPR020846">
    <property type="entry name" value="MFS_dom"/>
</dbReference>
<evidence type="ECO:0000256" key="2">
    <source>
        <dbReference type="ARBA" id="ARBA00022448"/>
    </source>
</evidence>
<protein>
    <submittedName>
        <fullName evidence="9">Predicted arabinose efflux permease, MFS family</fullName>
    </submittedName>
</protein>
<dbReference type="InterPro" id="IPR005829">
    <property type="entry name" value="Sugar_transporter_CS"/>
</dbReference>
<gene>
    <name evidence="9" type="ORF">SAMN05216574_10762</name>
</gene>
<comment type="subcellular location">
    <subcellularLocation>
        <location evidence="1">Cell membrane</location>
        <topology evidence="1">Multi-pass membrane protein</topology>
    </subcellularLocation>
</comment>
<dbReference type="InterPro" id="IPR050171">
    <property type="entry name" value="MFS_Transporters"/>
</dbReference>
<proteinExistence type="predicted"/>
<dbReference type="AlphaFoldDB" id="A0A1I2EIE1"/>
<feature type="transmembrane region" description="Helical" evidence="7">
    <location>
        <begin position="142"/>
        <end position="164"/>
    </location>
</feature>
<feature type="transmembrane region" description="Helical" evidence="7">
    <location>
        <begin position="113"/>
        <end position="130"/>
    </location>
</feature>
<feature type="domain" description="Major facilitator superfamily (MFS) profile" evidence="8">
    <location>
        <begin position="17"/>
        <end position="390"/>
    </location>
</feature>
<dbReference type="EMBL" id="FOND01000007">
    <property type="protein sequence ID" value="SFE92296.1"/>
    <property type="molecule type" value="Genomic_DNA"/>
</dbReference>
<dbReference type="PROSITE" id="PS00216">
    <property type="entry name" value="SUGAR_TRANSPORT_1"/>
    <property type="match status" value="1"/>
</dbReference>
<feature type="transmembrane region" description="Helical" evidence="7">
    <location>
        <begin position="342"/>
        <end position="361"/>
    </location>
</feature>
<evidence type="ECO:0000313" key="9">
    <source>
        <dbReference type="EMBL" id="SFE92296.1"/>
    </source>
</evidence>
<dbReference type="Gene3D" id="1.20.1250.20">
    <property type="entry name" value="MFS general substrate transporter like domains"/>
    <property type="match status" value="1"/>
</dbReference>
<keyword evidence="10" id="KW-1185">Reference proteome</keyword>
<dbReference type="Pfam" id="PF07690">
    <property type="entry name" value="MFS_1"/>
    <property type="match status" value="1"/>
</dbReference>
<dbReference type="PANTHER" id="PTHR23517">
    <property type="entry name" value="RESISTANCE PROTEIN MDTM, PUTATIVE-RELATED-RELATED"/>
    <property type="match status" value="1"/>
</dbReference>
<evidence type="ECO:0000256" key="1">
    <source>
        <dbReference type="ARBA" id="ARBA00004651"/>
    </source>
</evidence>
<keyword evidence="3" id="KW-1003">Cell membrane</keyword>
<feature type="transmembrane region" description="Helical" evidence="7">
    <location>
        <begin position="82"/>
        <end position="101"/>
    </location>
</feature>
<keyword evidence="5 7" id="KW-1133">Transmembrane helix</keyword>
<evidence type="ECO:0000256" key="4">
    <source>
        <dbReference type="ARBA" id="ARBA00022692"/>
    </source>
</evidence>
<evidence type="ECO:0000256" key="5">
    <source>
        <dbReference type="ARBA" id="ARBA00022989"/>
    </source>
</evidence>
<evidence type="ECO:0000256" key="7">
    <source>
        <dbReference type="SAM" id="Phobius"/>
    </source>
</evidence>
<sequence>MPPVRTATARRDPARRQLDALTFALFSVALGTNVPTPLLLVYQDTLDLSEAELTAIFGCYAIGLILALSVSGAASDRFGRRALVLPFGIVAGLVSLLFIPAAESLPLLYAGRLLQGAVSGVVFSVANAWLQELAGPDRQQSAATRGAVSTSLGFAIAPAMSGVLAQYGPAPTALPYLVHVAVLVAGLAALGLVPETVHERRPARLMHLGLPPEARRPFRALLAPTALGVFAFPAVAATLLPLLVVPDGVGVAYAGLLGGLALGASAVAARVGRSVDRGAPLGMALGAAGQAVGVVAVVLGSEPFLLPAAVLLGAGGGLCLTAGLTLTARLAPPATRGAMNSAFYAFAYIGFGTPLLLAWLGSTFGSVPALAAFVAVPAALAGWLWLELRRVVRPREAAARPRRSRHREG</sequence>
<dbReference type="GO" id="GO:0005886">
    <property type="term" value="C:plasma membrane"/>
    <property type="evidence" value="ECO:0007669"/>
    <property type="project" value="UniProtKB-SubCell"/>
</dbReference>
<dbReference type="PANTHER" id="PTHR23517:SF13">
    <property type="entry name" value="MAJOR FACILITATOR SUPERFAMILY MFS_1"/>
    <property type="match status" value="1"/>
</dbReference>
<feature type="transmembrane region" description="Helical" evidence="7">
    <location>
        <begin position="281"/>
        <end position="299"/>
    </location>
</feature>
<dbReference type="InterPro" id="IPR011701">
    <property type="entry name" value="MFS"/>
</dbReference>
<reference evidence="10" key="1">
    <citation type="submission" date="2016-10" db="EMBL/GenBank/DDBJ databases">
        <authorList>
            <person name="Varghese N."/>
            <person name="Submissions S."/>
        </authorList>
    </citation>
    <scope>NUCLEOTIDE SEQUENCE [LARGE SCALE GENOMIC DNA]</scope>
    <source>
        <strain evidence="10">DSM 46838</strain>
    </source>
</reference>
<feature type="transmembrane region" description="Helical" evidence="7">
    <location>
        <begin position="250"/>
        <end position="269"/>
    </location>
</feature>
<feature type="transmembrane region" description="Helical" evidence="7">
    <location>
        <begin position="218"/>
        <end position="244"/>
    </location>
</feature>
<dbReference type="GO" id="GO:0022857">
    <property type="term" value="F:transmembrane transporter activity"/>
    <property type="evidence" value="ECO:0007669"/>
    <property type="project" value="InterPro"/>
</dbReference>
<feature type="transmembrane region" description="Helical" evidence="7">
    <location>
        <begin position="305"/>
        <end position="330"/>
    </location>
</feature>
<feature type="transmembrane region" description="Helical" evidence="7">
    <location>
        <begin position="176"/>
        <end position="197"/>
    </location>
</feature>
<dbReference type="InterPro" id="IPR036259">
    <property type="entry name" value="MFS_trans_sf"/>
</dbReference>
<feature type="transmembrane region" description="Helical" evidence="7">
    <location>
        <begin position="20"/>
        <end position="41"/>
    </location>
</feature>
<dbReference type="PROSITE" id="PS50850">
    <property type="entry name" value="MFS"/>
    <property type="match status" value="1"/>
</dbReference>
<feature type="transmembrane region" description="Helical" evidence="7">
    <location>
        <begin position="53"/>
        <end position="70"/>
    </location>
</feature>
<keyword evidence="6 7" id="KW-0472">Membrane</keyword>
<dbReference type="SUPFAM" id="SSF103473">
    <property type="entry name" value="MFS general substrate transporter"/>
    <property type="match status" value="1"/>
</dbReference>
<organism evidence="9 10">
    <name type="scientific">Blastococcus tunisiensis</name>
    <dbReference type="NCBI Taxonomy" id="1798228"/>
    <lineage>
        <taxon>Bacteria</taxon>
        <taxon>Bacillati</taxon>
        <taxon>Actinomycetota</taxon>
        <taxon>Actinomycetes</taxon>
        <taxon>Geodermatophilales</taxon>
        <taxon>Geodermatophilaceae</taxon>
        <taxon>Blastococcus</taxon>
    </lineage>
</organism>
<keyword evidence="4 7" id="KW-0812">Transmembrane</keyword>
<evidence type="ECO:0000256" key="3">
    <source>
        <dbReference type="ARBA" id="ARBA00022475"/>
    </source>
</evidence>
<dbReference type="Proteomes" id="UP000198589">
    <property type="component" value="Unassembled WGS sequence"/>
</dbReference>
<keyword evidence="2" id="KW-0813">Transport</keyword>
<evidence type="ECO:0000259" key="8">
    <source>
        <dbReference type="PROSITE" id="PS50850"/>
    </source>
</evidence>
<accession>A0A1I2EIE1</accession>
<dbReference type="STRING" id="1798228.SAMN05216574_10762"/>
<name>A0A1I2EIE1_9ACTN</name>
<evidence type="ECO:0000313" key="10">
    <source>
        <dbReference type="Proteomes" id="UP000198589"/>
    </source>
</evidence>